<feature type="compositionally biased region" description="Acidic residues" evidence="1">
    <location>
        <begin position="180"/>
        <end position="199"/>
    </location>
</feature>
<reference evidence="2 3" key="1">
    <citation type="submission" date="2018-06" db="EMBL/GenBank/DDBJ databases">
        <title>Complete Genomes of Monosporascus.</title>
        <authorList>
            <person name="Robinson A.J."/>
            <person name="Natvig D.O."/>
        </authorList>
    </citation>
    <scope>NUCLEOTIDE SEQUENCE [LARGE SCALE GENOMIC DNA]</scope>
    <source>
        <strain evidence="2 3">CBS 609.92</strain>
    </source>
</reference>
<organism evidence="2 3">
    <name type="scientific">Monosporascus cannonballus</name>
    <dbReference type="NCBI Taxonomy" id="155416"/>
    <lineage>
        <taxon>Eukaryota</taxon>
        <taxon>Fungi</taxon>
        <taxon>Dikarya</taxon>
        <taxon>Ascomycota</taxon>
        <taxon>Pezizomycotina</taxon>
        <taxon>Sordariomycetes</taxon>
        <taxon>Xylariomycetidae</taxon>
        <taxon>Xylariales</taxon>
        <taxon>Xylariales incertae sedis</taxon>
        <taxon>Monosporascus</taxon>
    </lineage>
</organism>
<evidence type="ECO:0008006" key="4">
    <source>
        <dbReference type="Google" id="ProtNLM"/>
    </source>
</evidence>
<gene>
    <name evidence="2" type="ORF">DL762_004701</name>
</gene>
<protein>
    <recommendedName>
        <fullName evidence="4">F-box domain-containing protein</fullName>
    </recommendedName>
</protein>
<sequence>MPSLKDLPNELLISIVSSLPVHTKKVFRLTCRAYEPIPLPFLFRRIRLSRLREDIGVFERIATHSQLRVHVRELVWYKLELEAWRAPRPDDMALDDGDYAFMRQLVRAAASDWQQQLLSYVNNVTPLYNTEIGDTSQLSENDRAVVVTEKGGMSKVERIISDRDDYDDYADYEFWLPEGNGEEDDKGGNTEEGDEEEGSTENKKEDGEGEGEGDEEIFNYCDERTAVTDDLLDFLSDLENCMGS</sequence>
<comment type="caution">
    <text evidence="2">The sequence shown here is derived from an EMBL/GenBank/DDBJ whole genome shotgun (WGS) entry which is preliminary data.</text>
</comment>
<keyword evidence="3" id="KW-1185">Reference proteome</keyword>
<feature type="compositionally biased region" description="Acidic residues" evidence="1">
    <location>
        <begin position="207"/>
        <end position="217"/>
    </location>
</feature>
<dbReference type="EMBL" id="QJNS01000114">
    <property type="protein sequence ID" value="RYO86509.1"/>
    <property type="molecule type" value="Genomic_DNA"/>
</dbReference>
<evidence type="ECO:0000313" key="3">
    <source>
        <dbReference type="Proteomes" id="UP000294003"/>
    </source>
</evidence>
<evidence type="ECO:0000256" key="1">
    <source>
        <dbReference type="SAM" id="MobiDB-lite"/>
    </source>
</evidence>
<proteinExistence type="predicted"/>
<feature type="region of interest" description="Disordered" evidence="1">
    <location>
        <begin position="176"/>
        <end position="218"/>
    </location>
</feature>
<dbReference type="Proteomes" id="UP000294003">
    <property type="component" value="Unassembled WGS sequence"/>
</dbReference>
<name>A0ABY0H7H1_9PEZI</name>
<accession>A0ABY0H7H1</accession>
<evidence type="ECO:0000313" key="2">
    <source>
        <dbReference type="EMBL" id="RYO86509.1"/>
    </source>
</evidence>